<dbReference type="STRING" id="4537.A0A0E0LHP3"/>
<proteinExistence type="predicted"/>
<sequence>MEAVDFLVPVLDRAKVSSLAVKSMERLRLPSSDEPGVCSPHTRVGRAITVGSFKREVFLFTASGAIFFALAALTKLITNGWPLVARILFALFTVCVVILLAAIAATTINMSGHPALNLLSKVAARVCLIFGIMILEIPFIQMATGLSALVFAPILMIATLIILGYIWWRSEPDIVCACFGRSRGQGQVNPEPAAHTA</sequence>
<evidence type="ECO:0000313" key="2">
    <source>
        <dbReference type="EnsemblPlants" id="OPUNC07G04540.1"/>
    </source>
</evidence>
<reference evidence="2" key="1">
    <citation type="submission" date="2015-04" db="UniProtKB">
        <authorList>
            <consortium name="EnsemblPlants"/>
        </authorList>
    </citation>
    <scope>IDENTIFICATION</scope>
</reference>
<keyword evidence="1" id="KW-0472">Membrane</keyword>
<dbReference type="Gramene" id="OPUNC07G04540.1">
    <property type="protein sequence ID" value="OPUNC07G04540.1"/>
    <property type="gene ID" value="OPUNC07G04540"/>
</dbReference>
<feature type="transmembrane region" description="Helical" evidence="1">
    <location>
        <begin position="57"/>
        <end position="77"/>
    </location>
</feature>
<dbReference type="AlphaFoldDB" id="A0A0E0LHP3"/>
<feature type="transmembrane region" description="Helical" evidence="1">
    <location>
        <begin position="83"/>
        <end position="110"/>
    </location>
</feature>
<dbReference type="EnsemblPlants" id="OPUNC07G04540.1">
    <property type="protein sequence ID" value="OPUNC07G04540.1"/>
    <property type="gene ID" value="OPUNC07G04540"/>
</dbReference>
<keyword evidence="3" id="KW-1185">Reference proteome</keyword>
<accession>A0A0E0LHP3</accession>
<name>A0A0E0LHP3_ORYPU</name>
<feature type="transmembrane region" description="Helical" evidence="1">
    <location>
        <begin position="146"/>
        <end position="168"/>
    </location>
</feature>
<organism evidence="2">
    <name type="scientific">Oryza punctata</name>
    <name type="common">Red rice</name>
    <dbReference type="NCBI Taxonomy" id="4537"/>
    <lineage>
        <taxon>Eukaryota</taxon>
        <taxon>Viridiplantae</taxon>
        <taxon>Streptophyta</taxon>
        <taxon>Embryophyta</taxon>
        <taxon>Tracheophyta</taxon>
        <taxon>Spermatophyta</taxon>
        <taxon>Magnoliopsida</taxon>
        <taxon>Liliopsida</taxon>
        <taxon>Poales</taxon>
        <taxon>Poaceae</taxon>
        <taxon>BOP clade</taxon>
        <taxon>Oryzoideae</taxon>
        <taxon>Oryzeae</taxon>
        <taxon>Oryzinae</taxon>
        <taxon>Oryza</taxon>
    </lineage>
</organism>
<keyword evidence="1" id="KW-0812">Transmembrane</keyword>
<protein>
    <submittedName>
        <fullName evidence="2">Uncharacterized protein</fullName>
    </submittedName>
</protein>
<reference evidence="2" key="2">
    <citation type="submission" date="2018-05" db="EMBL/GenBank/DDBJ databases">
        <title>OpunRS2 (Oryza punctata Reference Sequence Version 2).</title>
        <authorList>
            <person name="Zhang J."/>
            <person name="Kudrna D."/>
            <person name="Lee S."/>
            <person name="Talag J."/>
            <person name="Welchert J."/>
            <person name="Wing R.A."/>
        </authorList>
    </citation>
    <scope>NUCLEOTIDE SEQUENCE [LARGE SCALE GENOMIC DNA]</scope>
</reference>
<dbReference type="Proteomes" id="UP000026962">
    <property type="component" value="Chromosome 7"/>
</dbReference>
<evidence type="ECO:0000313" key="3">
    <source>
        <dbReference type="Proteomes" id="UP000026962"/>
    </source>
</evidence>
<feature type="transmembrane region" description="Helical" evidence="1">
    <location>
        <begin position="122"/>
        <end position="140"/>
    </location>
</feature>
<dbReference type="OMA" id="PDIVCAC"/>
<keyword evidence="1" id="KW-1133">Transmembrane helix</keyword>
<evidence type="ECO:0000256" key="1">
    <source>
        <dbReference type="SAM" id="Phobius"/>
    </source>
</evidence>